<dbReference type="EMBL" id="JACHEP010000017">
    <property type="protein sequence ID" value="MBB5325507.1"/>
    <property type="molecule type" value="Genomic_DNA"/>
</dbReference>
<proteinExistence type="predicted"/>
<keyword evidence="2" id="KW-1185">Reference proteome</keyword>
<name>A0A7W8ITF3_9BACL</name>
<comment type="caution">
    <text evidence="1">The sequence shown here is derived from an EMBL/GenBank/DDBJ whole genome shotgun (WGS) entry which is preliminary data.</text>
</comment>
<protein>
    <submittedName>
        <fullName evidence="1">Uncharacterized protein</fullName>
    </submittedName>
</protein>
<gene>
    <name evidence="1" type="ORF">HNQ34_002608</name>
</gene>
<reference evidence="1 2" key="1">
    <citation type="submission" date="2020-08" db="EMBL/GenBank/DDBJ databases">
        <title>Genomic Encyclopedia of Type Strains, Phase IV (KMG-IV): sequencing the most valuable type-strain genomes for metagenomic binning, comparative biology and taxonomic classification.</title>
        <authorList>
            <person name="Goeker M."/>
        </authorList>
    </citation>
    <scope>NUCLEOTIDE SEQUENCE [LARGE SCALE GENOMIC DNA]</scope>
    <source>
        <strain evidence="1 2">DSM 16325</strain>
    </source>
</reference>
<organism evidence="1 2">
    <name type="scientific">Anoxybacteroides tepidamans</name>
    <dbReference type="NCBI Taxonomy" id="265948"/>
    <lineage>
        <taxon>Bacteria</taxon>
        <taxon>Bacillati</taxon>
        <taxon>Bacillota</taxon>
        <taxon>Bacilli</taxon>
        <taxon>Bacillales</taxon>
        <taxon>Anoxybacillaceae</taxon>
        <taxon>Anoxybacteroides</taxon>
    </lineage>
</organism>
<feature type="non-terminal residue" evidence="1">
    <location>
        <position position="27"/>
    </location>
</feature>
<dbReference type="AlphaFoldDB" id="A0A7W8ITF3"/>
<sequence length="27" mass="3115">MNKNNIIHQSVIRQCLSLLPTEKFSCP</sequence>
<evidence type="ECO:0000313" key="1">
    <source>
        <dbReference type="EMBL" id="MBB5325507.1"/>
    </source>
</evidence>
<dbReference type="Proteomes" id="UP000520011">
    <property type="component" value="Unassembled WGS sequence"/>
</dbReference>
<evidence type="ECO:0000313" key="2">
    <source>
        <dbReference type="Proteomes" id="UP000520011"/>
    </source>
</evidence>
<accession>A0A7W8ITF3</accession>